<keyword evidence="1" id="KW-1133">Transmembrane helix</keyword>
<reference evidence="2 3" key="1">
    <citation type="submission" date="2022-08" db="EMBL/GenBank/DDBJ databases">
        <title>Reclassification of Massilia species as members of the genera Telluria, Duganella, Pseudoduganella, Mokoshia gen. nov. and Zemynaea gen. nov. using orthogonal and non-orthogonal genome-based approaches.</title>
        <authorList>
            <person name="Bowman J.P."/>
        </authorList>
    </citation>
    <scope>NUCLEOTIDE SEQUENCE [LARGE SCALE GENOMIC DNA]</scope>
    <source>
        <strain evidence="2 3">JCM 31606</strain>
    </source>
</reference>
<dbReference type="PANTHER" id="PTHR34219">
    <property type="entry name" value="IRON-REGULATED INNER MEMBRANE PROTEIN-RELATED"/>
    <property type="match status" value="1"/>
</dbReference>
<feature type="transmembrane region" description="Helical" evidence="1">
    <location>
        <begin position="333"/>
        <end position="358"/>
    </location>
</feature>
<evidence type="ECO:0000313" key="2">
    <source>
        <dbReference type="EMBL" id="MCS0656848.1"/>
    </source>
</evidence>
<comment type="caution">
    <text evidence="2">The sequence shown here is derived from an EMBL/GenBank/DDBJ whole genome shotgun (WGS) entry which is preliminary data.</text>
</comment>
<evidence type="ECO:0000313" key="3">
    <source>
        <dbReference type="Proteomes" id="UP001204621"/>
    </source>
</evidence>
<feature type="transmembrane region" description="Helical" evidence="1">
    <location>
        <begin position="141"/>
        <end position="163"/>
    </location>
</feature>
<organism evidence="2 3">
    <name type="scientific">Massilia terrae</name>
    <dbReference type="NCBI Taxonomy" id="1811224"/>
    <lineage>
        <taxon>Bacteria</taxon>
        <taxon>Pseudomonadati</taxon>
        <taxon>Pseudomonadota</taxon>
        <taxon>Betaproteobacteria</taxon>
        <taxon>Burkholderiales</taxon>
        <taxon>Oxalobacteraceae</taxon>
        <taxon>Telluria group</taxon>
        <taxon>Massilia</taxon>
    </lineage>
</organism>
<keyword evidence="3" id="KW-1185">Reference proteome</keyword>
<proteinExistence type="predicted"/>
<dbReference type="Proteomes" id="UP001204621">
    <property type="component" value="Unassembled WGS sequence"/>
</dbReference>
<sequence>MKRHLYRGILPLHRWAGLTVGIVILWIAVTGATLAFRPQLEPMESRDLLTVPACDGHASIDQLAANAAALHSGGTLDYVRLLAPKAEGGRIPSAMVRFTDQTFVYLDPCSGEVLGQRHRYAGLFGTLEQLHRFRFMDNGSIVTGTSVLAFVALLVAGGIFLWWPASAAGWRGALKLDPALRGRARNINRHKVFGLVAMPIVLVSALSGLPQALDWYRQGIYTITGSPPPAKLPKSAKPAEGAARLPMEALWQRAQSIVPEPQDVLMHIPHKPRAPVDMYLIERDAPHPNARTYLNFDAYTGEVLSYTPYASNSAGHKLYFWLLSLHTGHVGGVVAQLLLMLGALCVPVLAWTGIGSWLGRRRQMAAARAAQAMTA</sequence>
<evidence type="ECO:0000256" key="1">
    <source>
        <dbReference type="SAM" id="Phobius"/>
    </source>
</evidence>
<protein>
    <submittedName>
        <fullName evidence="2">PepSY domain-containing protein</fullName>
    </submittedName>
</protein>
<keyword evidence="1" id="KW-0812">Transmembrane</keyword>
<dbReference type="InterPro" id="IPR005625">
    <property type="entry name" value="PepSY-ass_TM"/>
</dbReference>
<name>A0ABT2CS90_9BURK</name>
<gene>
    <name evidence="2" type="ORF">NX778_02085</name>
</gene>
<feature type="transmembrane region" description="Helical" evidence="1">
    <location>
        <begin position="192"/>
        <end position="209"/>
    </location>
</feature>
<dbReference type="RefSeq" id="WP_258810023.1">
    <property type="nucleotide sequence ID" value="NZ_JANUGU010000001.1"/>
</dbReference>
<dbReference type="Pfam" id="PF03929">
    <property type="entry name" value="PepSY_TM"/>
    <property type="match status" value="1"/>
</dbReference>
<feature type="transmembrane region" description="Helical" evidence="1">
    <location>
        <begin position="12"/>
        <end position="36"/>
    </location>
</feature>
<keyword evidence="1" id="KW-0472">Membrane</keyword>
<dbReference type="EMBL" id="JANUGU010000001">
    <property type="protein sequence ID" value="MCS0656848.1"/>
    <property type="molecule type" value="Genomic_DNA"/>
</dbReference>
<accession>A0ABT2CS90</accession>